<evidence type="ECO:0000259" key="1">
    <source>
        <dbReference type="PROSITE" id="PS51819"/>
    </source>
</evidence>
<dbReference type="InterPro" id="IPR029068">
    <property type="entry name" value="Glyas_Bleomycin-R_OHBP_Dase"/>
</dbReference>
<feature type="domain" description="VOC" evidence="1">
    <location>
        <begin position="7"/>
        <end position="125"/>
    </location>
</feature>
<sequence>MAMLADAPLLAVIPVTDLERAKRYYHDTLGLTVARESAEEVVFRCGSTEFGMYETPYGGHAEHTLASWKVADLDAEVAELRGRGVVFEEYDLPGLKTVDGVAEADGMRAAWFKDPDGNVLCVNELHEA</sequence>
<evidence type="ECO:0000313" key="3">
    <source>
        <dbReference type="Proteomes" id="UP001165041"/>
    </source>
</evidence>
<dbReference type="PROSITE" id="PS51819">
    <property type="entry name" value="VOC"/>
    <property type="match status" value="1"/>
</dbReference>
<dbReference type="Pfam" id="PF00903">
    <property type="entry name" value="Glyoxalase"/>
    <property type="match status" value="1"/>
</dbReference>
<dbReference type="Gene3D" id="3.10.180.10">
    <property type="entry name" value="2,3-Dihydroxybiphenyl 1,2-Dioxygenase, domain 1"/>
    <property type="match status" value="1"/>
</dbReference>
<gene>
    <name evidence="2" type="ORF">Kpho02_40840</name>
</gene>
<dbReference type="AlphaFoldDB" id="A0A9W6Q8D9"/>
<proteinExistence type="predicted"/>
<evidence type="ECO:0000313" key="2">
    <source>
        <dbReference type="EMBL" id="GLW71785.1"/>
    </source>
</evidence>
<dbReference type="InterPro" id="IPR004360">
    <property type="entry name" value="Glyas_Fos-R_dOase_dom"/>
</dbReference>
<accession>A0A9W6Q8D9</accession>
<name>A0A9W6Q8D9_9ACTN</name>
<comment type="caution">
    <text evidence="2">The sequence shown here is derived from an EMBL/GenBank/DDBJ whole genome shotgun (WGS) entry which is preliminary data.</text>
</comment>
<organism evidence="2 3">
    <name type="scientific">Kitasatospora phosalacinea</name>
    <dbReference type="NCBI Taxonomy" id="2065"/>
    <lineage>
        <taxon>Bacteria</taxon>
        <taxon>Bacillati</taxon>
        <taxon>Actinomycetota</taxon>
        <taxon>Actinomycetes</taxon>
        <taxon>Kitasatosporales</taxon>
        <taxon>Streptomycetaceae</taxon>
        <taxon>Kitasatospora</taxon>
    </lineage>
</organism>
<dbReference type="InterPro" id="IPR037523">
    <property type="entry name" value="VOC_core"/>
</dbReference>
<reference evidence="2" key="1">
    <citation type="submission" date="2023-02" db="EMBL/GenBank/DDBJ databases">
        <title>Kitasatospora phosalacinea NBRC 14627.</title>
        <authorList>
            <person name="Ichikawa N."/>
            <person name="Sato H."/>
            <person name="Tonouchi N."/>
        </authorList>
    </citation>
    <scope>NUCLEOTIDE SEQUENCE</scope>
    <source>
        <strain evidence="2">NBRC 14627</strain>
    </source>
</reference>
<dbReference type="SUPFAM" id="SSF54593">
    <property type="entry name" value="Glyoxalase/Bleomycin resistance protein/Dihydroxybiphenyl dioxygenase"/>
    <property type="match status" value="1"/>
</dbReference>
<dbReference type="EMBL" id="BSSA01000013">
    <property type="protein sequence ID" value="GLW71785.1"/>
    <property type="molecule type" value="Genomic_DNA"/>
</dbReference>
<protein>
    <submittedName>
        <fullName evidence="2">Glyoxalase</fullName>
    </submittedName>
</protein>
<dbReference type="Proteomes" id="UP001165041">
    <property type="component" value="Unassembled WGS sequence"/>
</dbReference>
<dbReference type="RefSeq" id="WP_285737525.1">
    <property type="nucleotide sequence ID" value="NZ_BSSA01000013.1"/>
</dbReference>